<dbReference type="GO" id="GO:0006144">
    <property type="term" value="P:purine nucleobase metabolic process"/>
    <property type="evidence" value="ECO:0007669"/>
    <property type="project" value="UniProtKB-KW"/>
</dbReference>
<sequence>MAYESIPLEAFKETLEFNIELSSVALGGEVVKVSDEFFAEAFHLLKVEPAPSLKGQFGPNGALYSGWETRRHNPSYDWCIIKLGTLGTITGFDIDTTHFNGNEAPEVSVDAILDTSLAANDLDNATWAEILPRVPLGPSQRHLFKITETERVNFVRLNMYPDGGIARFRVYGNVAAVQPDSPEEVFDLAHVFAGGRVTFISDQHFGVGGNLILPGRGKDMGDGWETKRSRHKGHKDWVVIKLGATGHLRAVEIDTAHFKGNFPESCELHALYSEDEIPDSDAADWTRILSPVKLGPHRRHFFALEADASIVYTHVKLTIYPDGGIKRIRVHGTKGPCSTPVDLVKLSEVAGDDTTTPLHSAPTAPKHCKTIPVLPLTSEAFSAFGQVIQAYGDHTAAPPGTKITPANQGSASKFHKLSLLESSYPASLGASAGLSVYRCNPTEIVDGSVELKVLERHPYTNQAFIPMGGGGIQGDEALKEPGNAYLVVVAHNGADDKPDLSTLRAFVASAGQGIMYNTAIWHQPMTVLDKPMDFTCVETQIGNGDKADCEILELGAGEGVIMLELSC</sequence>
<dbReference type="InterPro" id="IPR005164">
    <property type="entry name" value="Allantoicase"/>
</dbReference>
<evidence type="ECO:0000256" key="3">
    <source>
        <dbReference type="ARBA" id="ARBA00022631"/>
    </source>
</evidence>
<dbReference type="InterPro" id="IPR008979">
    <property type="entry name" value="Galactose-bd-like_sf"/>
</dbReference>
<keyword evidence="4" id="KW-0378">Hydrolase</keyword>
<keyword evidence="5" id="KW-0456">Lyase</keyword>
<name>A0A1B7N5J4_9AGAM</name>
<comment type="subunit">
    <text evidence="2">Homodimer.</text>
</comment>
<dbReference type="InParanoid" id="A0A1B7N5J4"/>
<dbReference type="Gene3D" id="2.60.120.480">
    <property type="entry name" value="Ureidoglycolate hydrolase"/>
    <property type="match status" value="1"/>
</dbReference>
<evidence type="ECO:0000256" key="2">
    <source>
        <dbReference type="ARBA" id="ARBA00011738"/>
    </source>
</evidence>
<dbReference type="PANTHER" id="PTHR12045:SF3">
    <property type="entry name" value="INACTIVE ALLANTOICASE-RELATED"/>
    <property type="match status" value="1"/>
</dbReference>
<dbReference type="InterPro" id="IPR015908">
    <property type="entry name" value="Allantoicase_dom"/>
</dbReference>
<dbReference type="GO" id="GO:0004848">
    <property type="term" value="F:ureidoglycolate hydrolase activity"/>
    <property type="evidence" value="ECO:0007669"/>
    <property type="project" value="InterPro"/>
</dbReference>
<dbReference type="Pfam" id="PF03561">
    <property type="entry name" value="Allantoicase"/>
    <property type="match status" value="2"/>
</dbReference>
<evidence type="ECO:0000256" key="1">
    <source>
        <dbReference type="ARBA" id="ARBA00009242"/>
    </source>
</evidence>
<dbReference type="FunCoup" id="A0A1B7N5J4">
    <property type="interactions" value="48"/>
</dbReference>
<accession>A0A1B7N5J4</accession>
<dbReference type="NCBIfam" id="TIGR02961">
    <property type="entry name" value="allantoicase"/>
    <property type="match status" value="1"/>
</dbReference>
<dbReference type="EMBL" id="KV448224">
    <property type="protein sequence ID" value="OAX40091.1"/>
    <property type="molecule type" value="Genomic_DNA"/>
</dbReference>
<evidence type="ECO:0000313" key="9">
    <source>
        <dbReference type="Proteomes" id="UP000092154"/>
    </source>
</evidence>
<gene>
    <name evidence="8" type="ORF">K503DRAFT_25132</name>
</gene>
<evidence type="ECO:0000313" key="8">
    <source>
        <dbReference type="EMBL" id="OAX40091.1"/>
    </source>
</evidence>
<dbReference type="SUPFAM" id="SSF49785">
    <property type="entry name" value="Galactose-binding domain-like"/>
    <property type="match status" value="2"/>
</dbReference>
<dbReference type="AlphaFoldDB" id="A0A1B7N5J4"/>
<evidence type="ECO:0000256" key="4">
    <source>
        <dbReference type="ARBA" id="ARBA00022801"/>
    </source>
</evidence>
<dbReference type="InterPro" id="IPR007247">
    <property type="entry name" value="Ureidogly_lyase"/>
</dbReference>
<dbReference type="OrthoDB" id="10266039at2759"/>
<dbReference type="InterPro" id="IPR047233">
    <property type="entry name" value="UAH_cupin"/>
</dbReference>
<feature type="domain" description="Allantoicase" evidence="7">
    <location>
        <begin position="27"/>
        <end position="174"/>
    </location>
</feature>
<dbReference type="Proteomes" id="UP000092154">
    <property type="component" value="Unassembled WGS sequence"/>
</dbReference>
<comment type="catalytic activity">
    <reaction evidence="6">
        <text>(S)-ureidoglycolate = urea + glyoxylate</text>
        <dbReference type="Rhea" id="RHEA:11304"/>
        <dbReference type="ChEBI" id="CHEBI:16199"/>
        <dbReference type="ChEBI" id="CHEBI:36655"/>
        <dbReference type="ChEBI" id="CHEBI:57296"/>
        <dbReference type="EC" id="4.3.2.3"/>
    </reaction>
</comment>
<proteinExistence type="inferred from homology"/>
<protein>
    <submittedName>
        <fullName evidence="8">Allantoicase</fullName>
    </submittedName>
</protein>
<dbReference type="GO" id="GO:0004037">
    <property type="term" value="F:allantoicase activity"/>
    <property type="evidence" value="ECO:0007669"/>
    <property type="project" value="InterPro"/>
</dbReference>
<keyword evidence="9" id="KW-1185">Reference proteome</keyword>
<dbReference type="CDD" id="cd20298">
    <property type="entry name" value="cupin_UAH"/>
    <property type="match status" value="1"/>
</dbReference>
<dbReference type="GO" id="GO:0050385">
    <property type="term" value="F:ureidoglycolate lyase activity"/>
    <property type="evidence" value="ECO:0007669"/>
    <property type="project" value="UniProtKB-EC"/>
</dbReference>
<dbReference type="InterPro" id="IPR011051">
    <property type="entry name" value="RmlC_Cupin_sf"/>
</dbReference>
<evidence type="ECO:0000256" key="6">
    <source>
        <dbReference type="ARBA" id="ARBA00047684"/>
    </source>
</evidence>
<comment type="similarity">
    <text evidence="1">Belongs to the allantoicase family.</text>
</comment>
<dbReference type="PANTHER" id="PTHR12045">
    <property type="entry name" value="ALLANTOICASE"/>
    <property type="match status" value="1"/>
</dbReference>
<dbReference type="STRING" id="1314800.A0A1B7N5J4"/>
<organism evidence="8 9">
    <name type="scientific">Rhizopogon vinicolor AM-OR11-026</name>
    <dbReference type="NCBI Taxonomy" id="1314800"/>
    <lineage>
        <taxon>Eukaryota</taxon>
        <taxon>Fungi</taxon>
        <taxon>Dikarya</taxon>
        <taxon>Basidiomycota</taxon>
        <taxon>Agaricomycotina</taxon>
        <taxon>Agaricomycetes</taxon>
        <taxon>Agaricomycetidae</taxon>
        <taxon>Boletales</taxon>
        <taxon>Suillineae</taxon>
        <taxon>Rhizopogonaceae</taxon>
        <taxon>Rhizopogon</taxon>
    </lineage>
</organism>
<dbReference type="Pfam" id="PF04115">
    <property type="entry name" value="Ureidogly_lyase"/>
    <property type="match status" value="1"/>
</dbReference>
<dbReference type="GO" id="GO:0000256">
    <property type="term" value="P:allantoin catabolic process"/>
    <property type="evidence" value="ECO:0007669"/>
    <property type="project" value="InterPro"/>
</dbReference>
<feature type="domain" description="Allantoicase" evidence="7">
    <location>
        <begin position="194"/>
        <end position="333"/>
    </location>
</feature>
<dbReference type="SUPFAM" id="SSF51182">
    <property type="entry name" value="RmlC-like cupins"/>
    <property type="match status" value="1"/>
</dbReference>
<dbReference type="InterPro" id="IPR024060">
    <property type="entry name" value="Ureidoglycolate_lyase_dom_sf"/>
</dbReference>
<dbReference type="Gene3D" id="2.60.120.260">
    <property type="entry name" value="Galactose-binding domain-like"/>
    <property type="match status" value="2"/>
</dbReference>
<dbReference type="FunFam" id="2.60.120.260:FF:000059">
    <property type="entry name" value="Probable allantoicase"/>
    <property type="match status" value="1"/>
</dbReference>
<dbReference type="HAMAP" id="MF_00813">
    <property type="entry name" value="Allantoicase"/>
    <property type="match status" value="1"/>
</dbReference>
<evidence type="ECO:0000259" key="7">
    <source>
        <dbReference type="Pfam" id="PF03561"/>
    </source>
</evidence>
<reference evidence="8 9" key="1">
    <citation type="submission" date="2016-06" db="EMBL/GenBank/DDBJ databases">
        <title>Comparative genomics of the ectomycorrhizal sister species Rhizopogon vinicolor and Rhizopogon vesiculosus (Basidiomycota: Boletales) reveals a divergence of the mating type B locus.</title>
        <authorList>
            <consortium name="DOE Joint Genome Institute"/>
            <person name="Mujic A.B."/>
            <person name="Kuo A."/>
            <person name="Tritt A."/>
            <person name="Lipzen A."/>
            <person name="Chen C."/>
            <person name="Johnson J."/>
            <person name="Sharma A."/>
            <person name="Barry K."/>
            <person name="Grigoriev I.V."/>
            <person name="Spatafora J.W."/>
        </authorList>
    </citation>
    <scope>NUCLEOTIDE SEQUENCE [LARGE SCALE GENOMIC DNA]</scope>
    <source>
        <strain evidence="8 9">AM-OR11-026</strain>
    </source>
</reference>
<keyword evidence="3" id="KW-0659">Purine metabolism</keyword>
<evidence type="ECO:0000256" key="5">
    <source>
        <dbReference type="ARBA" id="ARBA00023239"/>
    </source>
</evidence>